<evidence type="ECO:0000313" key="5">
    <source>
        <dbReference type="Proteomes" id="UP000310168"/>
    </source>
</evidence>
<evidence type="ECO:0000313" key="4">
    <source>
        <dbReference type="EMBL" id="TKZ35109.1"/>
    </source>
</evidence>
<dbReference type="PANTHER" id="PTHR43633">
    <property type="entry name" value="ALCOHOL DEHYDROGENASE YQHD"/>
    <property type="match status" value="1"/>
</dbReference>
<dbReference type="SUPFAM" id="SSF56796">
    <property type="entry name" value="Dehydroquinate synthase-like"/>
    <property type="match status" value="1"/>
</dbReference>
<dbReference type="InterPro" id="IPR001670">
    <property type="entry name" value="ADH_Fe/GldA"/>
</dbReference>
<protein>
    <submittedName>
        <fullName evidence="4">Iron-containing alcohol dehydrogenase</fullName>
    </submittedName>
</protein>
<evidence type="ECO:0000256" key="1">
    <source>
        <dbReference type="ARBA" id="ARBA00023002"/>
    </source>
</evidence>
<name>A0ABY2TQR2_9SPIR</name>
<feature type="domain" description="Fe-containing alcohol dehydrogenase-like C-terminal" evidence="3">
    <location>
        <begin position="186"/>
        <end position="388"/>
    </location>
</feature>
<gene>
    <name evidence="4" type="ORF">EZH24_07015</name>
</gene>
<comment type="caution">
    <text evidence="4">The sequence shown here is derived from an EMBL/GenBank/DDBJ whole genome shotgun (WGS) entry which is preliminary data.</text>
</comment>
<dbReference type="Gene3D" id="3.40.50.1970">
    <property type="match status" value="1"/>
</dbReference>
<dbReference type="EMBL" id="SJDU01000161">
    <property type="protein sequence ID" value="TKZ35109.1"/>
    <property type="molecule type" value="Genomic_DNA"/>
</dbReference>
<dbReference type="CDD" id="cd08187">
    <property type="entry name" value="BDH"/>
    <property type="match status" value="1"/>
</dbReference>
<dbReference type="Pfam" id="PF25137">
    <property type="entry name" value="ADH_Fe_C"/>
    <property type="match status" value="1"/>
</dbReference>
<dbReference type="PANTHER" id="PTHR43633:SF1">
    <property type="entry name" value="ALCOHOL DEHYDROGENASE YQHD"/>
    <property type="match status" value="1"/>
</dbReference>
<sequence length="390" mass="43529">MENFQFNSNTQIFFGKGQISNLPNEIKKYGKKVLLVYGGGSIKKIGLYDTVINLLKDFEIHELNGVKPNPKIESVREGVKLCREHSIEVVLAVGGGSVIDCAKIISAATFCKEDAWDMIKKSIKTETALPIITVLTLSATGSEYDAGAIIANKSENEKLGYESELIRPKTSILDPEYTFTVSAYQTAAGSVDIISHILEQYFVPYSPFLADKLCEAVLKTVIKYLPKAIENPKDYEARGQLMWASSIADNGILSLGSRITAFSCHGIEHELNGYYDTTHGVGLAIITIRWMRYILNEKANEEILKRFANYGINVWDIDSNLEKLEISKKSIDLTEKFFKSLGIPMSLTELGIGEEHFEEMASNSVKYGFLEYAFVPLDKNDVIKILKMCL</sequence>
<dbReference type="Proteomes" id="UP000310168">
    <property type="component" value="Unassembled WGS sequence"/>
</dbReference>
<evidence type="ECO:0000259" key="3">
    <source>
        <dbReference type="Pfam" id="PF25137"/>
    </source>
</evidence>
<dbReference type="Gene3D" id="1.20.1090.10">
    <property type="entry name" value="Dehydroquinate synthase-like - alpha domain"/>
    <property type="match status" value="1"/>
</dbReference>
<reference evidence="4 5" key="1">
    <citation type="journal article" date="2019" name="Anaerobe">
        <title>Brachyspira catarrhinii sp. nov., an anaerobic intestinal spirochaete isolated from vervet monkeys may have been misidentified as Brachyspira aalborgi in previous studies.</title>
        <authorList>
            <person name="Phillips N.D."/>
            <person name="La T."/>
            <person name="Hampson D.J."/>
        </authorList>
    </citation>
    <scope>NUCLEOTIDE SEQUENCE [LARGE SCALE GENOMIC DNA]</scope>
    <source>
        <strain evidence="4 5">Z12</strain>
    </source>
</reference>
<feature type="domain" description="Alcohol dehydrogenase iron-type/glycerol dehydrogenase GldA" evidence="2">
    <location>
        <begin position="10"/>
        <end position="175"/>
    </location>
</feature>
<organism evidence="4 5">
    <name type="scientific">Brachyspira catarrhinii</name>
    <dbReference type="NCBI Taxonomy" id="2528966"/>
    <lineage>
        <taxon>Bacteria</taxon>
        <taxon>Pseudomonadati</taxon>
        <taxon>Spirochaetota</taxon>
        <taxon>Spirochaetia</taxon>
        <taxon>Brachyspirales</taxon>
        <taxon>Brachyspiraceae</taxon>
        <taxon>Brachyspira</taxon>
    </lineage>
</organism>
<dbReference type="RefSeq" id="WP_137998414.1">
    <property type="nucleotide sequence ID" value="NZ_SJDU01000161.1"/>
</dbReference>
<keyword evidence="1" id="KW-0560">Oxidoreductase</keyword>
<dbReference type="Pfam" id="PF00465">
    <property type="entry name" value="Fe-ADH"/>
    <property type="match status" value="1"/>
</dbReference>
<dbReference type="InterPro" id="IPR044731">
    <property type="entry name" value="BDH-like"/>
</dbReference>
<accession>A0ABY2TQR2</accession>
<dbReference type="InterPro" id="IPR056798">
    <property type="entry name" value="ADH_Fe_C"/>
</dbReference>
<keyword evidence="5" id="KW-1185">Reference proteome</keyword>
<proteinExistence type="predicted"/>
<evidence type="ECO:0000259" key="2">
    <source>
        <dbReference type="Pfam" id="PF00465"/>
    </source>
</evidence>